<feature type="region of interest" description="Disordered" evidence="1">
    <location>
        <begin position="245"/>
        <end position="287"/>
    </location>
</feature>
<accession>A0A284R2S6</accession>
<proteinExistence type="predicted"/>
<dbReference type="OrthoDB" id="2918052at2759"/>
<feature type="transmembrane region" description="Helical" evidence="2">
    <location>
        <begin position="349"/>
        <end position="370"/>
    </location>
</feature>
<feature type="chain" id="PRO_5013171032" description="Deoxyribonuclease NucA/NucB domain-containing protein" evidence="3">
    <location>
        <begin position="22"/>
        <end position="680"/>
    </location>
</feature>
<evidence type="ECO:0000259" key="4">
    <source>
        <dbReference type="Pfam" id="PF14040"/>
    </source>
</evidence>
<dbReference type="Pfam" id="PF14040">
    <property type="entry name" value="DNase_NucA_NucB"/>
    <property type="match status" value="1"/>
</dbReference>
<feature type="transmembrane region" description="Helical" evidence="2">
    <location>
        <begin position="494"/>
        <end position="518"/>
    </location>
</feature>
<sequence>MLSRSSFYAISLLIVSSPSLTVYRGSFSQTCYPSISHGAPRVGAQGVCINNCAAIRMGGKPQILTRRIKRMQDGGCSAGRNRQTPCKVGASAFGTQGTSCDEYHPYGTTQEGAASGNPAVLRCIPERENSSGGQQLSQFFENSGTDPGDTFGVGFVWGQPVVNNLGQQVLNPPIPAAVMQMCYGQYPVNDGREFRMILTTQLFRRFTSVFRRETTELREVTAGINLPLLNQSGLHDGEDEVVRIIDSSDPDYPPKLSTKTTGSESGGGQSTKATGDKSTKMTGATPTGPIQTAVMNVIDVDDVIPLFPLTAARRWTSTSILPADIPPDLTDVNMVNILQDLDAGLNSGIFYSLLHGVYTGFTAITLGNILMNKSQSTGRAMVMVIGLLHIFTAINFAFNWSFIRSTFVNHGQSLWTRYLVAVSPSISAMVMGATSLMCTILADSTMIWRCWMVWGRRWLIILLPVVFLVSAMVFKAIAMYKQYTIPGESHAFDFMLYSCFVLATTLWCTFLIIYRIIATVRAGVGAGFGLRAYRHVIEILVESSALYSISLTFYVAFYACDNIALNYFDVLAAIARGIAPTLLVGRVAAGHAHPNDSWEGSVMSSLRFEGDQSLISSREDTATSVTLDLEAQGEIDDEYGHRAWTGSQGDESIIRGDDLEAQMERQDSDPNVIVIVPKDL</sequence>
<reference evidence="6" key="1">
    <citation type="journal article" date="2017" name="Nat. Ecol. Evol.">
        <title>Genome expansion and lineage-specific genetic innovations in the forest pathogenic fungi Armillaria.</title>
        <authorList>
            <person name="Sipos G."/>
            <person name="Prasanna A.N."/>
            <person name="Walter M.C."/>
            <person name="O'Connor E."/>
            <person name="Balint B."/>
            <person name="Krizsan K."/>
            <person name="Kiss B."/>
            <person name="Hess J."/>
            <person name="Varga T."/>
            <person name="Slot J."/>
            <person name="Riley R."/>
            <person name="Boka B."/>
            <person name="Rigling D."/>
            <person name="Barry K."/>
            <person name="Lee J."/>
            <person name="Mihaltcheva S."/>
            <person name="LaButti K."/>
            <person name="Lipzen A."/>
            <person name="Waldron R."/>
            <person name="Moloney N.M."/>
            <person name="Sperisen C."/>
            <person name="Kredics L."/>
            <person name="Vagvoelgyi C."/>
            <person name="Patrignani A."/>
            <person name="Fitzpatrick D."/>
            <person name="Nagy I."/>
            <person name="Doyle S."/>
            <person name="Anderson J.B."/>
            <person name="Grigoriev I.V."/>
            <person name="Gueldener U."/>
            <person name="Muensterkoetter M."/>
            <person name="Nagy L.G."/>
        </authorList>
    </citation>
    <scope>NUCLEOTIDE SEQUENCE [LARGE SCALE GENOMIC DNA]</scope>
    <source>
        <strain evidence="6">C18/9</strain>
    </source>
</reference>
<feature type="transmembrane region" description="Helical" evidence="2">
    <location>
        <begin position="415"/>
        <end position="442"/>
    </location>
</feature>
<keyword evidence="2" id="KW-0472">Membrane</keyword>
<protein>
    <recommendedName>
        <fullName evidence="4">Deoxyribonuclease NucA/NucB domain-containing protein</fullName>
    </recommendedName>
</protein>
<dbReference type="InterPro" id="IPR029476">
    <property type="entry name" value="DNase_NucA_NucB"/>
</dbReference>
<evidence type="ECO:0000256" key="2">
    <source>
        <dbReference type="SAM" id="Phobius"/>
    </source>
</evidence>
<dbReference type="EMBL" id="FUEG01000004">
    <property type="protein sequence ID" value="SJL03020.1"/>
    <property type="molecule type" value="Genomic_DNA"/>
</dbReference>
<feature type="transmembrane region" description="Helical" evidence="2">
    <location>
        <begin position="454"/>
        <end position="474"/>
    </location>
</feature>
<organism evidence="5 6">
    <name type="scientific">Armillaria ostoyae</name>
    <name type="common">Armillaria root rot fungus</name>
    <dbReference type="NCBI Taxonomy" id="47428"/>
    <lineage>
        <taxon>Eukaryota</taxon>
        <taxon>Fungi</taxon>
        <taxon>Dikarya</taxon>
        <taxon>Basidiomycota</taxon>
        <taxon>Agaricomycotina</taxon>
        <taxon>Agaricomycetes</taxon>
        <taxon>Agaricomycetidae</taxon>
        <taxon>Agaricales</taxon>
        <taxon>Marasmiineae</taxon>
        <taxon>Physalacriaceae</taxon>
        <taxon>Armillaria</taxon>
    </lineage>
</organism>
<keyword evidence="2" id="KW-1133">Transmembrane helix</keyword>
<keyword evidence="3" id="KW-0732">Signal</keyword>
<evidence type="ECO:0000313" key="6">
    <source>
        <dbReference type="Proteomes" id="UP000219338"/>
    </source>
</evidence>
<feature type="domain" description="Deoxyribonuclease NucA/NucB" evidence="4">
    <location>
        <begin position="69"/>
        <end position="153"/>
    </location>
</feature>
<feature type="transmembrane region" description="Helical" evidence="2">
    <location>
        <begin position="382"/>
        <end position="403"/>
    </location>
</feature>
<name>A0A284R2S6_ARMOS</name>
<keyword evidence="2" id="KW-0812">Transmembrane</keyword>
<dbReference type="Proteomes" id="UP000219338">
    <property type="component" value="Unassembled WGS sequence"/>
</dbReference>
<feature type="signal peptide" evidence="3">
    <location>
        <begin position="1"/>
        <end position="21"/>
    </location>
</feature>
<gene>
    <name evidence="5" type="ORF">ARMOST_06365</name>
</gene>
<evidence type="ECO:0000313" key="5">
    <source>
        <dbReference type="EMBL" id="SJL03020.1"/>
    </source>
</evidence>
<evidence type="ECO:0000256" key="3">
    <source>
        <dbReference type="SAM" id="SignalP"/>
    </source>
</evidence>
<keyword evidence="6" id="KW-1185">Reference proteome</keyword>
<dbReference type="AlphaFoldDB" id="A0A284R2S6"/>
<feature type="transmembrane region" description="Helical" evidence="2">
    <location>
        <begin position="539"/>
        <end position="559"/>
    </location>
</feature>
<evidence type="ECO:0000256" key="1">
    <source>
        <dbReference type="SAM" id="MobiDB-lite"/>
    </source>
</evidence>